<dbReference type="InterPro" id="IPR036291">
    <property type="entry name" value="NAD(P)-bd_dom_sf"/>
</dbReference>
<dbReference type="Gene3D" id="3.40.50.720">
    <property type="entry name" value="NAD(P)-binding Rossmann-like Domain"/>
    <property type="match status" value="1"/>
</dbReference>
<evidence type="ECO:0000256" key="1">
    <source>
        <dbReference type="ARBA" id="ARBA00022857"/>
    </source>
</evidence>
<keyword evidence="1" id="KW-0521">NADP</keyword>
<gene>
    <name evidence="3" type="ORF">A4G28_26805</name>
</gene>
<proteinExistence type="predicted"/>
<evidence type="ECO:0000313" key="4">
    <source>
        <dbReference type="Proteomes" id="UP000077342"/>
    </source>
</evidence>
<protein>
    <submittedName>
        <fullName evidence="3">Short-chain dehydrogenase</fullName>
    </submittedName>
</protein>
<dbReference type="GO" id="GO:0009062">
    <property type="term" value="P:fatty acid catabolic process"/>
    <property type="evidence" value="ECO:0007669"/>
    <property type="project" value="InterPro"/>
</dbReference>
<dbReference type="GO" id="GO:0008670">
    <property type="term" value="F:2,4-dienoyl-CoA reductase (NADPH) activity"/>
    <property type="evidence" value="ECO:0007669"/>
    <property type="project" value="InterPro"/>
</dbReference>
<dbReference type="AlphaFoldDB" id="A0A164F2G7"/>
<organism evidence="3 4">
    <name type="scientific">Mycobacterium ostraviense</name>
    <dbReference type="NCBI Taxonomy" id="2738409"/>
    <lineage>
        <taxon>Bacteria</taxon>
        <taxon>Bacillati</taxon>
        <taxon>Actinomycetota</taxon>
        <taxon>Actinomycetes</taxon>
        <taxon>Mycobacteriales</taxon>
        <taxon>Mycobacteriaceae</taxon>
        <taxon>Mycobacterium</taxon>
    </lineage>
</organism>
<name>A0A164F2G7_9MYCO</name>
<dbReference type="Proteomes" id="UP000077342">
    <property type="component" value="Unassembled WGS sequence"/>
</dbReference>
<keyword evidence="4" id="KW-1185">Reference proteome</keyword>
<evidence type="ECO:0000256" key="2">
    <source>
        <dbReference type="ARBA" id="ARBA00023002"/>
    </source>
</evidence>
<dbReference type="SUPFAM" id="SSF51735">
    <property type="entry name" value="NAD(P)-binding Rossmann-fold domains"/>
    <property type="match status" value="1"/>
</dbReference>
<dbReference type="PRINTS" id="PR00081">
    <property type="entry name" value="GDHRDH"/>
</dbReference>
<accession>A0A164F2G7</accession>
<dbReference type="InterPro" id="IPR002347">
    <property type="entry name" value="SDR_fam"/>
</dbReference>
<keyword evidence="2" id="KW-0560">Oxidoreductase</keyword>
<dbReference type="Pfam" id="PF13561">
    <property type="entry name" value="adh_short_C2"/>
    <property type="match status" value="1"/>
</dbReference>
<dbReference type="InterPro" id="IPR045017">
    <property type="entry name" value="DECR2-like"/>
</dbReference>
<dbReference type="PANTHER" id="PTHR43296:SF2">
    <property type="entry name" value="PEROXISOMAL 2,4-DIENOYL-COA REDUCTASE [(3E)-ENOYL-COA-PRODUCING]"/>
    <property type="match status" value="1"/>
</dbReference>
<dbReference type="RefSeq" id="WP_075509024.1">
    <property type="nucleotide sequence ID" value="NZ_CP089224.1"/>
</dbReference>
<sequence length="280" mass="28592">MKAITTYLSPELLSGTSAFITGGGSGVNLGIARCFAQVGADIAICGRTPERLEAAAEELGELGATVSISVADVRDMDAMSAAFIKARNDIGPISTVVCGAAGNFLAPAETMSSNGFRTVIDIDLLGSFHAAHAAFDQLKETRGSLLFISAGQSDAPYLYQAHVGAAKAAIDSLVRHLALEWGPHGIRSNTIVPGPIEGTEGMKRLAAQVGRQAWTDGIALGRFGTAEEVGAMAVVLASPLASFVTGARIVVDGGLALSGSGIFNHALAVASADRTPAGDR</sequence>
<reference evidence="4" key="1">
    <citation type="submission" date="2016-04" db="EMBL/GenBank/DDBJ databases">
        <authorList>
            <person name="Strapagiel D."/>
            <person name="Borowka P."/>
            <person name="Marciniak B."/>
            <person name="Bakula Z."/>
            <person name="Van Ingen J."/>
            <person name="Safianowska A."/>
            <person name="Dziadek J."/>
            <person name="Jagielski T."/>
        </authorList>
    </citation>
    <scope>NUCLEOTIDE SEQUENCE [LARGE SCALE GENOMIC DNA]</scope>
    <source>
        <strain evidence="4">1010001458</strain>
    </source>
</reference>
<dbReference type="EMBL" id="LWCI01000002">
    <property type="protein sequence ID" value="KZS68247.1"/>
    <property type="molecule type" value="Genomic_DNA"/>
</dbReference>
<comment type="caution">
    <text evidence="3">The sequence shown here is derived from an EMBL/GenBank/DDBJ whole genome shotgun (WGS) entry which is preliminary data.</text>
</comment>
<evidence type="ECO:0000313" key="3">
    <source>
        <dbReference type="EMBL" id="KZS68247.1"/>
    </source>
</evidence>
<dbReference type="PANTHER" id="PTHR43296">
    <property type="entry name" value="PEROXISOMAL 2,4-DIENOYL-COA REDUCTASE"/>
    <property type="match status" value="1"/>
</dbReference>